<evidence type="ECO:0000256" key="5">
    <source>
        <dbReference type="ARBA" id="ARBA00022833"/>
    </source>
</evidence>
<evidence type="ECO:0000256" key="2">
    <source>
        <dbReference type="ARBA" id="ARBA00022723"/>
    </source>
</evidence>
<evidence type="ECO:0000256" key="1">
    <source>
        <dbReference type="ARBA" id="ARBA00004123"/>
    </source>
</evidence>
<feature type="compositionally biased region" description="Polar residues" evidence="10">
    <location>
        <begin position="324"/>
        <end position="338"/>
    </location>
</feature>
<evidence type="ECO:0000313" key="13">
    <source>
        <dbReference type="Proteomes" id="UP000790833"/>
    </source>
</evidence>
<protein>
    <recommendedName>
        <fullName evidence="8">pH-response transcription factor pacC/RIM101</fullName>
    </recommendedName>
</protein>
<feature type="region of interest" description="Disordered" evidence="10">
    <location>
        <begin position="280"/>
        <end position="310"/>
    </location>
</feature>
<feature type="domain" description="C2H2-type" evidence="11">
    <location>
        <begin position="794"/>
        <end position="824"/>
    </location>
</feature>
<feature type="compositionally biased region" description="Low complexity" evidence="10">
    <location>
        <begin position="503"/>
        <end position="521"/>
    </location>
</feature>
<dbReference type="InterPro" id="IPR013087">
    <property type="entry name" value="Znf_C2H2_type"/>
</dbReference>
<evidence type="ECO:0000256" key="8">
    <source>
        <dbReference type="ARBA" id="ARBA00039490"/>
    </source>
</evidence>
<dbReference type="GeneID" id="66118002"/>
<evidence type="ECO:0000256" key="10">
    <source>
        <dbReference type="SAM" id="MobiDB-lite"/>
    </source>
</evidence>
<dbReference type="InterPro" id="IPR036236">
    <property type="entry name" value="Znf_C2H2_sf"/>
</dbReference>
<dbReference type="SMART" id="SM00355">
    <property type="entry name" value="ZnF_C2H2"/>
    <property type="match status" value="2"/>
</dbReference>
<dbReference type="OrthoDB" id="654211at2759"/>
<dbReference type="GO" id="GO:0005634">
    <property type="term" value="C:nucleus"/>
    <property type="evidence" value="ECO:0007669"/>
    <property type="project" value="UniProtKB-SubCell"/>
</dbReference>
<evidence type="ECO:0000313" key="12">
    <source>
        <dbReference type="EMBL" id="KAG7194415.1"/>
    </source>
</evidence>
<feature type="region of interest" description="Disordered" evidence="10">
    <location>
        <begin position="424"/>
        <end position="577"/>
    </location>
</feature>
<dbReference type="AlphaFoldDB" id="A0A9P8AJ63"/>
<keyword evidence="3" id="KW-0677">Repeat</keyword>
<evidence type="ECO:0000259" key="11">
    <source>
        <dbReference type="PROSITE" id="PS50157"/>
    </source>
</evidence>
<feature type="compositionally biased region" description="Low complexity" evidence="10">
    <location>
        <begin position="127"/>
        <end position="149"/>
    </location>
</feature>
<dbReference type="PANTHER" id="PTHR16515:SF49">
    <property type="entry name" value="GASTRULA ZINC FINGER PROTEIN XLCGF49.1-LIKE-RELATED"/>
    <property type="match status" value="1"/>
</dbReference>
<dbReference type="SUPFAM" id="SSF57667">
    <property type="entry name" value="beta-beta-alpha zinc fingers"/>
    <property type="match status" value="1"/>
</dbReference>
<dbReference type="RefSeq" id="XP_043049962.1">
    <property type="nucleotide sequence ID" value="XM_043195296.1"/>
</dbReference>
<evidence type="ECO:0000256" key="9">
    <source>
        <dbReference type="PROSITE-ProRule" id="PRU00042"/>
    </source>
</evidence>
<comment type="subcellular location">
    <subcellularLocation>
        <location evidence="1">Nucleus</location>
    </subcellularLocation>
</comment>
<dbReference type="PROSITE" id="PS00028">
    <property type="entry name" value="ZINC_FINGER_C2H2_1"/>
    <property type="match status" value="2"/>
</dbReference>
<accession>A0A9P8AJ63</accession>
<reference evidence="12" key="1">
    <citation type="submission" date="2021-03" db="EMBL/GenBank/DDBJ databases">
        <authorList>
            <person name="Palmer J.M."/>
        </authorList>
    </citation>
    <scope>NUCLEOTIDE SEQUENCE</scope>
    <source>
        <strain evidence="12">ARV_011</strain>
    </source>
</reference>
<dbReference type="InterPro" id="IPR050331">
    <property type="entry name" value="Zinc_finger"/>
</dbReference>
<proteinExistence type="inferred from homology"/>
<feature type="region of interest" description="Disordered" evidence="10">
    <location>
        <begin position="243"/>
        <end position="268"/>
    </location>
</feature>
<dbReference type="PROSITE" id="PS50157">
    <property type="entry name" value="ZINC_FINGER_C2H2_2"/>
    <property type="match status" value="2"/>
</dbReference>
<evidence type="ECO:0000256" key="3">
    <source>
        <dbReference type="ARBA" id="ARBA00022737"/>
    </source>
</evidence>
<dbReference type="Pfam" id="PF00096">
    <property type="entry name" value="zf-C2H2"/>
    <property type="match status" value="2"/>
</dbReference>
<dbReference type="EMBL" id="JAHMUF010000007">
    <property type="protein sequence ID" value="KAG7194415.1"/>
    <property type="molecule type" value="Genomic_DNA"/>
</dbReference>
<keyword evidence="5" id="KW-0862">Zinc</keyword>
<keyword evidence="4 9" id="KW-0863">Zinc-finger</keyword>
<feature type="compositionally biased region" description="Low complexity" evidence="10">
    <location>
        <begin position="284"/>
        <end position="302"/>
    </location>
</feature>
<feature type="domain" description="C2H2-type" evidence="11">
    <location>
        <begin position="766"/>
        <end position="793"/>
    </location>
</feature>
<evidence type="ECO:0000256" key="7">
    <source>
        <dbReference type="ARBA" id="ARBA00038089"/>
    </source>
</evidence>
<feature type="region of interest" description="Disordered" evidence="10">
    <location>
        <begin position="1"/>
        <end position="28"/>
    </location>
</feature>
<dbReference type="Proteomes" id="UP000790833">
    <property type="component" value="Unassembled WGS sequence"/>
</dbReference>
<dbReference type="GO" id="GO:0010468">
    <property type="term" value="P:regulation of gene expression"/>
    <property type="evidence" value="ECO:0007669"/>
    <property type="project" value="TreeGrafter"/>
</dbReference>
<gene>
    <name evidence="12" type="ORF">KQ657_004628</name>
</gene>
<feature type="compositionally biased region" description="Polar residues" evidence="10">
    <location>
        <begin position="188"/>
        <end position="200"/>
    </location>
</feature>
<keyword evidence="6" id="KW-0539">Nucleus</keyword>
<comment type="caution">
    <text evidence="12">The sequence shown here is derived from an EMBL/GenBank/DDBJ whole genome shotgun (WGS) entry which is preliminary data.</text>
</comment>
<sequence length="824" mass="90154">MYIFHTSDNSQEDRCPKGPPAPSSEQEYYYHQQQAEGEDDQKTIVMEKFLVSSPAQLSQPFEMNSDSFIQYNNMDFLDPNATSMIMDSNYLQSRVSIPVLSPQNATADNPASYGAFSFQQLNPNQASDSSLLSSSKEFVPENDSGQDNNKNNDDDNNTSNNDDDDNTEDMVPKSDNSTLLHSSELMGPNQSLLNSNSKFSHSRNVSLDDGYYNTSFLLGMASLSASSNFARPPQSLYQSMHSTYRHHRPTLSTSSVASANQDPPAYLDHQYGHHQYLLHPMSMQNNPNLNTQSQQQQQSPSSYSMDSMHPLSSSISFQSFLESPQSFAKQPSQSQVLNTPRRHSRNKSLSTSSVNTYATPLRGGLTSQHQTSQSNLIPQPPGMSPVNLMGSQRITKTPYLAKGKGHSRSRSRMSMDATGAFLQSLSSQSQPSLPPTQHYSAPGSASANIQGKNPFFNSPIMSPGSQSNLDISSTATTPQHQPPSTSQRMQQANLNLGQTAADSTSSYRRSSTSIQSSYFTTPPSTSKQHLPYNPHIHQQPTNLLLSGFSGAGKTSESPTHESNPSLGGSAQTGVGNDSSTIIDAINIEGQDNDAFKQLKKAKSQLQISTVGRFLQPPPPPPKFMSDVATATTATTNSARYMSNVPEQGGGTGLYFYENSESGSNFGKSYTDMSGGGMNGSLLPAIDSMGDKYTGEDGLEFGLLGYSHQSSSTILKSAMPEEMAAALGEEKVKEINTLVGNEINLQSLKLPVKKNKKEKPFDPKKKHACPLCDAKFQRPEHVKRHMKSHSSEKPFQCEEANCGKRFNRKDNLKAHLKKIHQKSNS</sequence>
<keyword evidence="13" id="KW-1185">Reference proteome</keyword>
<dbReference type="PANTHER" id="PTHR16515">
    <property type="entry name" value="PR DOMAIN ZINC FINGER PROTEIN"/>
    <property type="match status" value="1"/>
</dbReference>
<keyword evidence="2" id="KW-0479">Metal-binding</keyword>
<name>A0A9P8AJ63_9ASCO</name>
<evidence type="ECO:0000256" key="6">
    <source>
        <dbReference type="ARBA" id="ARBA00023242"/>
    </source>
</evidence>
<dbReference type="FunFam" id="3.30.160.60:FF:000100">
    <property type="entry name" value="Zinc finger 45-like"/>
    <property type="match status" value="1"/>
</dbReference>
<feature type="region of interest" description="Disordered" evidence="10">
    <location>
        <begin position="124"/>
        <end position="200"/>
    </location>
</feature>
<dbReference type="Gene3D" id="3.30.160.60">
    <property type="entry name" value="Classic Zinc Finger"/>
    <property type="match status" value="2"/>
</dbReference>
<feature type="compositionally biased region" description="Polar residues" evidence="10">
    <location>
        <begin position="347"/>
        <end position="358"/>
    </location>
</feature>
<feature type="compositionally biased region" description="Polar residues" evidence="10">
    <location>
        <begin position="365"/>
        <end position="377"/>
    </location>
</feature>
<feature type="compositionally biased region" description="Polar residues" evidence="10">
    <location>
        <begin position="552"/>
        <end position="577"/>
    </location>
</feature>
<dbReference type="GO" id="GO:0008270">
    <property type="term" value="F:zinc ion binding"/>
    <property type="evidence" value="ECO:0007669"/>
    <property type="project" value="UniProtKB-KW"/>
</dbReference>
<feature type="compositionally biased region" description="Polar residues" evidence="10">
    <location>
        <begin position="437"/>
        <end position="502"/>
    </location>
</feature>
<feature type="region of interest" description="Disordered" evidence="10">
    <location>
        <begin position="322"/>
        <end position="384"/>
    </location>
</feature>
<comment type="similarity">
    <text evidence="7">Belongs to the pacC/RIM101 family.</text>
</comment>
<feature type="compositionally biased region" description="Polar residues" evidence="10">
    <location>
        <begin position="250"/>
        <end position="261"/>
    </location>
</feature>
<organism evidence="12 13">
    <name type="scientific">Scheffersomyces spartinae</name>
    <dbReference type="NCBI Taxonomy" id="45513"/>
    <lineage>
        <taxon>Eukaryota</taxon>
        <taxon>Fungi</taxon>
        <taxon>Dikarya</taxon>
        <taxon>Ascomycota</taxon>
        <taxon>Saccharomycotina</taxon>
        <taxon>Pichiomycetes</taxon>
        <taxon>Debaryomycetaceae</taxon>
        <taxon>Scheffersomyces</taxon>
    </lineage>
</organism>
<evidence type="ECO:0000256" key="4">
    <source>
        <dbReference type="ARBA" id="ARBA00022771"/>
    </source>
</evidence>